<feature type="compositionally biased region" description="Acidic residues" evidence="1">
    <location>
        <begin position="29"/>
        <end position="54"/>
    </location>
</feature>
<gene>
    <name evidence="2" type="ORF">QP029_04270</name>
</gene>
<feature type="region of interest" description="Disordered" evidence="1">
    <location>
        <begin position="28"/>
        <end position="54"/>
    </location>
</feature>
<dbReference type="Proteomes" id="UP001238805">
    <property type="component" value="Chromosome"/>
</dbReference>
<evidence type="ECO:0000313" key="2">
    <source>
        <dbReference type="EMBL" id="WIM71029.1"/>
    </source>
</evidence>
<sequence>MTHPDTNPDRPADIEEIEDIAGEAVRDADEAEAAELGEAAASEEVDIPAAQDEP</sequence>
<dbReference type="EMBL" id="CP126970">
    <property type="protein sequence ID" value="WIM71029.1"/>
    <property type="molecule type" value="Genomic_DNA"/>
</dbReference>
<name>A0ABY8VS89_9CORY</name>
<organism evidence="2 3">
    <name type="scientific">Corynebacterium suedekumii</name>
    <dbReference type="NCBI Taxonomy" id="3049801"/>
    <lineage>
        <taxon>Bacteria</taxon>
        <taxon>Bacillati</taxon>
        <taxon>Actinomycetota</taxon>
        <taxon>Actinomycetes</taxon>
        <taxon>Mycobacteriales</taxon>
        <taxon>Corynebacteriaceae</taxon>
        <taxon>Corynebacterium</taxon>
    </lineage>
</organism>
<keyword evidence="3" id="KW-1185">Reference proteome</keyword>
<proteinExistence type="predicted"/>
<evidence type="ECO:0000256" key="1">
    <source>
        <dbReference type="SAM" id="MobiDB-lite"/>
    </source>
</evidence>
<reference evidence="2 3" key="1">
    <citation type="submission" date="2023-05" db="EMBL/GenBank/DDBJ databases">
        <title>Corynebacterium suedekumii sp. nov. and Corynebacterium breve sp. nov. isolated from raw cow's milk.</title>
        <authorList>
            <person name="Baer M.K."/>
            <person name="Mehl L."/>
            <person name="Hellmuth R."/>
            <person name="Marke G."/>
            <person name="Lipski A."/>
        </authorList>
    </citation>
    <scope>NUCLEOTIDE SEQUENCE [LARGE SCALE GENOMIC DNA]</scope>
    <source>
        <strain evidence="2 3">LM112</strain>
    </source>
</reference>
<accession>A0ABY8VS89</accession>
<evidence type="ECO:0000313" key="3">
    <source>
        <dbReference type="Proteomes" id="UP001238805"/>
    </source>
</evidence>
<protein>
    <submittedName>
        <fullName evidence="2">Uncharacterized protein</fullName>
    </submittedName>
</protein>
<dbReference type="RefSeq" id="WP_284875604.1">
    <property type="nucleotide sequence ID" value="NZ_CP126970.1"/>
</dbReference>